<feature type="signal peptide" evidence="8">
    <location>
        <begin position="1"/>
        <end position="25"/>
    </location>
</feature>
<keyword evidence="10" id="KW-0418">Kinase</keyword>
<dbReference type="GO" id="GO:0004674">
    <property type="term" value="F:protein serine/threonine kinase activity"/>
    <property type="evidence" value="ECO:0007669"/>
    <property type="project" value="UniProtKB-EC"/>
</dbReference>
<keyword evidence="7" id="KW-0812">Transmembrane</keyword>
<sequence>MEAHLCLSLFLLFAFLIPFMVVGNAELRALMELKSSLDPEGKILSSWISDGEPCSGFFEGVACNEHWKVANISLQGKGLSGWLSPALAELKCLSGLYLHYNNLSGEIPPHLSNLTDLVDLYLDVNSLSGTIPPELGNMASLQVLQLGDNQLEGNIPTQMGSLKQLSTLALQYNKLTGQIPLSLGNLEKLSRLNLSFNNFSGTIPATLAQNEHLEVLDIQNNSLSGIVPSGMPLSYFKDYIFITHLSLYILVYCRLGEGFQGRNNPGLCGVGFSTLRDCNKDQGLNVNHIDTSDGEQPKKSNSPKALPEPANVQLHCDQTHCSKSTRFHQTVITASVVITTLTVICAGFFTFFRYRRQKQRIGNTSSSSSEGKLSPDQPKEFYTKTPSALVNIEYCSGWDPLSNGQNADAGGLSNEYLNQFRFNVDEVESATQYFSEANLLGKSKFSAVYKGVLRDGSLVAIRSISVTCCKTEEAEFVKGLNLLTSLKHENLVRLRGFCCSRSRGECFLIYDFATMGNLSQYLDIEDGSGHVLDWSKRVSIIKGIAKGIGYLHSNEASKPTIVHQNISVENVLLDHQFNPLIMDAGLPKLLADDVVFSALKVSAAMGYLAPEYITTGRFTEKSDIYAFGVIILQVLSGKTTIGSSIRMAVESFRFDDSVDTNLRGKYSKSEAATLSKLAIQCTHELPDQRPSIVDVIQELSVFPAHL</sequence>
<dbReference type="FunFam" id="3.80.10.10:FF:000379">
    <property type="entry name" value="Protein NSP-INTERACTING KINASE 2"/>
    <property type="match status" value="1"/>
</dbReference>
<evidence type="ECO:0000313" key="11">
    <source>
        <dbReference type="Proteomes" id="UP000257109"/>
    </source>
</evidence>
<dbReference type="InterPro" id="IPR013210">
    <property type="entry name" value="LRR_N_plant-typ"/>
</dbReference>
<dbReference type="GO" id="GO:0016020">
    <property type="term" value="C:membrane"/>
    <property type="evidence" value="ECO:0007669"/>
    <property type="project" value="UniProtKB-SubCell"/>
</dbReference>
<name>A0A371E4M7_MUCPR</name>
<reference evidence="10" key="1">
    <citation type="submission" date="2018-05" db="EMBL/GenBank/DDBJ databases">
        <title>Draft genome of Mucuna pruriens seed.</title>
        <authorList>
            <person name="Nnadi N.E."/>
            <person name="Vos R."/>
            <person name="Hasami M.H."/>
            <person name="Devisetty U.K."/>
            <person name="Aguiy J.C."/>
        </authorList>
    </citation>
    <scope>NUCLEOTIDE SEQUENCE [LARGE SCALE GENOMIC DNA]</scope>
    <source>
        <strain evidence="10">JCA_2017</strain>
    </source>
</reference>
<accession>A0A371E4M7</accession>
<dbReference type="InterPro" id="IPR000719">
    <property type="entry name" value="Prot_kinase_dom"/>
</dbReference>
<organism evidence="10 11">
    <name type="scientific">Mucuna pruriens</name>
    <name type="common">Velvet bean</name>
    <name type="synonym">Dolichos pruriens</name>
    <dbReference type="NCBI Taxonomy" id="157652"/>
    <lineage>
        <taxon>Eukaryota</taxon>
        <taxon>Viridiplantae</taxon>
        <taxon>Streptophyta</taxon>
        <taxon>Embryophyta</taxon>
        <taxon>Tracheophyta</taxon>
        <taxon>Spermatophyta</taxon>
        <taxon>Magnoliopsida</taxon>
        <taxon>eudicotyledons</taxon>
        <taxon>Gunneridae</taxon>
        <taxon>Pentapetalae</taxon>
        <taxon>rosids</taxon>
        <taxon>fabids</taxon>
        <taxon>Fabales</taxon>
        <taxon>Fabaceae</taxon>
        <taxon>Papilionoideae</taxon>
        <taxon>50 kb inversion clade</taxon>
        <taxon>NPAAA clade</taxon>
        <taxon>indigoferoid/millettioid clade</taxon>
        <taxon>Phaseoleae</taxon>
        <taxon>Mucuna</taxon>
    </lineage>
</organism>
<dbReference type="FunFam" id="3.30.200.20:FF:000371">
    <property type="entry name" value="Protein NSP-INTERACTING KINASE 2"/>
    <property type="match status" value="1"/>
</dbReference>
<feature type="transmembrane region" description="Helical" evidence="7">
    <location>
        <begin position="331"/>
        <end position="352"/>
    </location>
</feature>
<comment type="caution">
    <text evidence="10">The sequence shown here is derived from an EMBL/GenBank/DDBJ whole genome shotgun (WGS) entry which is preliminary data.</text>
</comment>
<dbReference type="EMBL" id="QJKJ01016436">
    <property type="protein sequence ID" value="RDX60989.1"/>
    <property type="molecule type" value="Genomic_DNA"/>
</dbReference>
<dbReference type="STRING" id="157652.A0A371E4M7"/>
<feature type="domain" description="Protein kinase" evidence="9">
    <location>
        <begin position="434"/>
        <end position="706"/>
    </location>
</feature>
<dbReference type="SUPFAM" id="SSF52058">
    <property type="entry name" value="L domain-like"/>
    <property type="match status" value="1"/>
</dbReference>
<feature type="region of interest" description="Disordered" evidence="6">
    <location>
        <begin position="286"/>
        <end position="308"/>
    </location>
</feature>
<proteinExistence type="predicted"/>
<dbReference type="Proteomes" id="UP000257109">
    <property type="component" value="Unassembled WGS sequence"/>
</dbReference>
<dbReference type="FunFam" id="1.10.510.10:FF:000513">
    <property type="entry name" value="Protein NSP-INTERACTING KINASE 2"/>
    <property type="match status" value="1"/>
</dbReference>
<protein>
    <submittedName>
        <fullName evidence="10">Protein NSP-INTERACTING KINASE 2</fullName>
    </submittedName>
</protein>
<dbReference type="Gene3D" id="1.10.510.10">
    <property type="entry name" value="Transferase(Phosphotransferase) domain 1"/>
    <property type="match status" value="1"/>
</dbReference>
<keyword evidence="5" id="KW-0325">Glycoprotein</keyword>
<evidence type="ECO:0000256" key="2">
    <source>
        <dbReference type="ARBA" id="ARBA00022614"/>
    </source>
</evidence>
<dbReference type="InterPro" id="IPR011009">
    <property type="entry name" value="Kinase-like_dom_sf"/>
</dbReference>
<dbReference type="InterPro" id="IPR050647">
    <property type="entry name" value="Plant_LRR-RLKs"/>
</dbReference>
<evidence type="ECO:0000313" key="10">
    <source>
        <dbReference type="EMBL" id="RDX60989.1"/>
    </source>
</evidence>
<comment type="subcellular location">
    <subcellularLocation>
        <location evidence="1">Membrane</location>
        <topology evidence="1">Single-pass membrane protein</topology>
    </subcellularLocation>
</comment>
<dbReference type="Pfam" id="PF08263">
    <property type="entry name" value="LRRNT_2"/>
    <property type="match status" value="1"/>
</dbReference>
<keyword evidence="2" id="KW-0433">Leucine-rich repeat</keyword>
<evidence type="ECO:0000256" key="4">
    <source>
        <dbReference type="ARBA" id="ARBA00022737"/>
    </source>
</evidence>
<evidence type="ECO:0000256" key="1">
    <source>
        <dbReference type="ARBA" id="ARBA00004167"/>
    </source>
</evidence>
<evidence type="ECO:0000256" key="3">
    <source>
        <dbReference type="ARBA" id="ARBA00022729"/>
    </source>
</evidence>
<keyword evidence="10" id="KW-0808">Transferase</keyword>
<dbReference type="Gene3D" id="3.30.200.20">
    <property type="entry name" value="Phosphorylase Kinase, domain 1"/>
    <property type="match status" value="1"/>
</dbReference>
<keyword evidence="4" id="KW-0677">Repeat</keyword>
<dbReference type="Pfam" id="PF07714">
    <property type="entry name" value="PK_Tyr_Ser-Thr"/>
    <property type="match status" value="1"/>
</dbReference>
<dbReference type="PANTHER" id="PTHR48056">
    <property type="entry name" value="LRR RECEPTOR-LIKE SERINE/THREONINE-PROTEIN KINASE-RELATED"/>
    <property type="match status" value="1"/>
</dbReference>
<keyword evidence="3 8" id="KW-0732">Signal</keyword>
<dbReference type="GO" id="GO:0033612">
    <property type="term" value="F:receptor serine/threonine kinase binding"/>
    <property type="evidence" value="ECO:0007669"/>
    <property type="project" value="TreeGrafter"/>
</dbReference>
<dbReference type="InterPro" id="IPR001245">
    <property type="entry name" value="Ser-Thr/Tyr_kinase_cat_dom"/>
</dbReference>
<evidence type="ECO:0000256" key="7">
    <source>
        <dbReference type="SAM" id="Phobius"/>
    </source>
</evidence>
<keyword evidence="11" id="KW-1185">Reference proteome</keyword>
<dbReference type="GO" id="GO:0005524">
    <property type="term" value="F:ATP binding"/>
    <property type="evidence" value="ECO:0007669"/>
    <property type="project" value="InterPro"/>
</dbReference>
<dbReference type="Pfam" id="PF23598">
    <property type="entry name" value="LRR_14"/>
    <property type="match status" value="1"/>
</dbReference>
<gene>
    <name evidence="10" type="primary">NIK2</name>
    <name evidence="10" type="ORF">CR513_60826</name>
</gene>
<dbReference type="PROSITE" id="PS50011">
    <property type="entry name" value="PROTEIN_KINASE_DOM"/>
    <property type="match status" value="1"/>
</dbReference>
<dbReference type="PANTHER" id="PTHR48056:SF37">
    <property type="entry name" value="PROTEIN KINASE DOMAIN-CONTAINING PROTEIN"/>
    <property type="match status" value="1"/>
</dbReference>
<dbReference type="OrthoDB" id="676979at2759"/>
<keyword evidence="7" id="KW-1133">Transmembrane helix</keyword>
<keyword evidence="7" id="KW-0472">Membrane</keyword>
<dbReference type="Gene3D" id="3.80.10.10">
    <property type="entry name" value="Ribonuclease Inhibitor"/>
    <property type="match status" value="2"/>
</dbReference>
<dbReference type="InterPro" id="IPR032675">
    <property type="entry name" value="LRR_dom_sf"/>
</dbReference>
<feature type="chain" id="PRO_5016787599" evidence="8">
    <location>
        <begin position="26"/>
        <end position="706"/>
    </location>
</feature>
<dbReference type="SUPFAM" id="SSF56112">
    <property type="entry name" value="Protein kinase-like (PK-like)"/>
    <property type="match status" value="1"/>
</dbReference>
<dbReference type="InterPro" id="IPR055414">
    <property type="entry name" value="LRR_R13L4/SHOC2-like"/>
</dbReference>
<evidence type="ECO:0000256" key="5">
    <source>
        <dbReference type="ARBA" id="ARBA00023180"/>
    </source>
</evidence>
<dbReference type="AlphaFoldDB" id="A0A371E4M7"/>
<evidence type="ECO:0000256" key="6">
    <source>
        <dbReference type="SAM" id="MobiDB-lite"/>
    </source>
</evidence>
<evidence type="ECO:0000256" key="8">
    <source>
        <dbReference type="SAM" id="SignalP"/>
    </source>
</evidence>
<evidence type="ECO:0000259" key="9">
    <source>
        <dbReference type="PROSITE" id="PS50011"/>
    </source>
</evidence>